<dbReference type="AlphaFoldDB" id="A0A927G7N9"/>
<accession>A0A927G7N9</accession>
<organism evidence="3 4">
    <name type="scientific">Cellulosimicrobium arenosum</name>
    <dbReference type="NCBI Taxonomy" id="2708133"/>
    <lineage>
        <taxon>Bacteria</taxon>
        <taxon>Bacillati</taxon>
        <taxon>Actinomycetota</taxon>
        <taxon>Actinomycetes</taxon>
        <taxon>Micrococcales</taxon>
        <taxon>Promicromonosporaceae</taxon>
        <taxon>Cellulosimicrobium</taxon>
    </lineage>
</organism>
<protein>
    <submittedName>
        <fullName evidence="3">Uncharacterized protein</fullName>
    </submittedName>
</protein>
<dbReference type="Proteomes" id="UP000610846">
    <property type="component" value="Unassembled WGS sequence"/>
</dbReference>
<reference evidence="3" key="1">
    <citation type="journal article" date="2018" name="Curr. Microbiol.">
        <title>Cellulosimicrobium arenosum sp. nov., Isolated from Marine Sediment Sand.</title>
        <authorList>
            <person name="Oh M."/>
            <person name="Kim J.H."/>
            <person name="Yoon J.H."/>
            <person name="Schumann P."/>
            <person name="Kim W."/>
        </authorList>
    </citation>
    <scope>NUCLEOTIDE SEQUENCE</scope>
    <source>
        <strain evidence="3">KCTC 49039</strain>
    </source>
</reference>
<feature type="transmembrane region" description="Helical" evidence="2">
    <location>
        <begin position="70"/>
        <end position="94"/>
    </location>
</feature>
<dbReference type="RefSeq" id="WP_191828018.1">
    <property type="nucleotide sequence ID" value="NZ_JACYHB010000003.1"/>
</dbReference>
<evidence type="ECO:0000256" key="2">
    <source>
        <dbReference type="SAM" id="Phobius"/>
    </source>
</evidence>
<comment type="caution">
    <text evidence="3">The sequence shown here is derived from an EMBL/GenBank/DDBJ whole genome shotgun (WGS) entry which is preliminary data.</text>
</comment>
<feature type="compositionally biased region" description="Acidic residues" evidence="1">
    <location>
        <begin position="114"/>
        <end position="130"/>
    </location>
</feature>
<evidence type="ECO:0000313" key="3">
    <source>
        <dbReference type="EMBL" id="MBD8078431.1"/>
    </source>
</evidence>
<feature type="compositionally biased region" description="Low complexity" evidence="1">
    <location>
        <begin position="17"/>
        <end position="56"/>
    </location>
</feature>
<evidence type="ECO:0000313" key="4">
    <source>
        <dbReference type="Proteomes" id="UP000610846"/>
    </source>
</evidence>
<feature type="region of interest" description="Disordered" evidence="1">
    <location>
        <begin position="1"/>
        <end position="66"/>
    </location>
</feature>
<name>A0A927G7N9_9MICO</name>
<evidence type="ECO:0000256" key="1">
    <source>
        <dbReference type="SAM" id="MobiDB-lite"/>
    </source>
</evidence>
<keyword evidence="2" id="KW-0812">Transmembrane</keyword>
<keyword evidence="4" id="KW-1185">Reference proteome</keyword>
<keyword evidence="2" id="KW-1133">Transmembrane helix</keyword>
<dbReference type="EMBL" id="JACYHB010000003">
    <property type="protein sequence ID" value="MBD8078431.1"/>
    <property type="molecule type" value="Genomic_DNA"/>
</dbReference>
<reference evidence="3" key="2">
    <citation type="submission" date="2020-09" db="EMBL/GenBank/DDBJ databases">
        <authorList>
            <person name="Yu Y."/>
        </authorList>
    </citation>
    <scope>NUCLEOTIDE SEQUENCE</scope>
    <source>
        <strain evidence="3">KCTC 49039</strain>
    </source>
</reference>
<proteinExistence type="predicted"/>
<keyword evidence="2" id="KW-0472">Membrane</keyword>
<feature type="region of interest" description="Disordered" evidence="1">
    <location>
        <begin position="105"/>
        <end position="140"/>
    </location>
</feature>
<sequence>MTAPYDPSQAPPPPPVDDTYVPAPYGGPQGPQGQYTQQPTYGTGQPSYGAPVPTEGTPGGTGRPRNRDGLVVGAVAGGSLVFAALGLVLTYSIWGPPSYPDPVVAAPAPVESTEPSEDPAEGEAGPEDEPTLGSDTVNAPLDDTYRASDEMDAEKGPDLAPMSWDYYGDNDWVVNDYDLSLTARHDFDCADMPAIPALTEGVGDACEQGFEVRIVSGEGQANAIDLVVVDVGSEDEADEIAAAFEADVASDGPLADTSGAADEELRAPAPPGYEDAYAGLDKGYAGGNLISTGEVVVLIRPADLVATKSPEFSDLVRAAALVVTDHEVAKLF</sequence>
<gene>
    <name evidence="3" type="ORF">IF651_05080</name>
</gene>